<gene>
    <name evidence="1" type="ORF">JMA_10850</name>
</gene>
<dbReference type="BioCyc" id="JESP1508404:G14D9-10317-MONOMER"/>
<dbReference type="Gene3D" id="3.40.50.1000">
    <property type="entry name" value="HAD superfamily/HAD-like"/>
    <property type="match status" value="1"/>
</dbReference>
<dbReference type="SFLD" id="SFLDG01129">
    <property type="entry name" value="C1.5:_HAD__Beta-PGM__Phosphata"/>
    <property type="match status" value="1"/>
</dbReference>
<dbReference type="OrthoDB" id="9807630at2"/>
<dbReference type="GO" id="GO:0005829">
    <property type="term" value="C:cytosol"/>
    <property type="evidence" value="ECO:0007669"/>
    <property type="project" value="TreeGrafter"/>
</dbReference>
<dbReference type="InterPro" id="IPR023198">
    <property type="entry name" value="PGP-like_dom2"/>
</dbReference>
<dbReference type="HOGENOM" id="CLU_045011_19_5_9"/>
<dbReference type="SFLD" id="SFLDS00003">
    <property type="entry name" value="Haloacid_Dehalogenase"/>
    <property type="match status" value="1"/>
</dbReference>
<dbReference type="NCBIfam" id="TIGR01549">
    <property type="entry name" value="HAD-SF-IA-v1"/>
    <property type="match status" value="1"/>
</dbReference>
<dbReference type="Gene3D" id="1.10.150.240">
    <property type="entry name" value="Putative phosphatase, domain 2"/>
    <property type="match status" value="1"/>
</dbReference>
<dbReference type="EMBL" id="CP009416">
    <property type="protein sequence ID" value="AJD90402.1"/>
    <property type="molecule type" value="Genomic_DNA"/>
</dbReference>
<dbReference type="AlphaFoldDB" id="A0A0B5AP25"/>
<sequence length="186" mass="21626">MNILWDYDGTLFNTYPAYAKRMSQVLGGQVSEEDCYTELKISASHAISKFQMTPPQIEEYNDLISAISPEEMPPFDHVEEVLKQADCNVIMTHKDQVGAYKVLDYYDFTKYFSEIITADHGFPRKPDPASYKYLHDKHHIDLAIGDRELDIIPAKQLGMYTCLFQNNKPADFHLEDYKDFFKVVFF</sequence>
<dbReference type="GO" id="GO:0008967">
    <property type="term" value="F:phosphoglycolate phosphatase activity"/>
    <property type="evidence" value="ECO:0007669"/>
    <property type="project" value="TreeGrafter"/>
</dbReference>
<dbReference type="Pfam" id="PF13419">
    <property type="entry name" value="HAD_2"/>
    <property type="match status" value="1"/>
</dbReference>
<dbReference type="InterPro" id="IPR023214">
    <property type="entry name" value="HAD_sf"/>
</dbReference>
<dbReference type="InterPro" id="IPR006439">
    <property type="entry name" value="HAD-SF_hydro_IA"/>
</dbReference>
<reference evidence="1 2" key="1">
    <citation type="submission" date="2014-08" db="EMBL/GenBank/DDBJ databases">
        <title>Complete genome of a marine bacteria Jeotgalibacillus malaysiensis.</title>
        <authorList>
            <person name="Yaakop A.S."/>
            <person name="Chan K.-G."/>
            <person name="Goh K.M."/>
        </authorList>
    </citation>
    <scope>NUCLEOTIDE SEQUENCE [LARGE SCALE GENOMIC DNA]</scope>
    <source>
        <strain evidence="1 2">D5</strain>
    </source>
</reference>
<proteinExistence type="predicted"/>
<dbReference type="PANTHER" id="PTHR43434">
    <property type="entry name" value="PHOSPHOGLYCOLATE PHOSPHATASE"/>
    <property type="match status" value="1"/>
</dbReference>
<accession>A0A0B5AP25</accession>
<name>A0A0B5AP25_9BACL</name>
<keyword evidence="2" id="KW-1185">Reference proteome</keyword>
<dbReference type="Proteomes" id="UP000031449">
    <property type="component" value="Chromosome"/>
</dbReference>
<evidence type="ECO:0000313" key="1">
    <source>
        <dbReference type="EMBL" id="AJD90402.1"/>
    </source>
</evidence>
<organism evidence="1 2">
    <name type="scientific">Jeotgalibacillus malaysiensis</name>
    <dbReference type="NCBI Taxonomy" id="1508404"/>
    <lineage>
        <taxon>Bacteria</taxon>
        <taxon>Bacillati</taxon>
        <taxon>Bacillota</taxon>
        <taxon>Bacilli</taxon>
        <taxon>Bacillales</taxon>
        <taxon>Caryophanaceae</taxon>
        <taxon>Jeotgalibacillus</taxon>
    </lineage>
</organism>
<dbReference type="PANTHER" id="PTHR43434:SF25">
    <property type="entry name" value="PHOSPHOGLYCOLATE PHOSPHATASE"/>
    <property type="match status" value="1"/>
</dbReference>
<dbReference type="InterPro" id="IPR041492">
    <property type="entry name" value="HAD_2"/>
</dbReference>
<dbReference type="SUPFAM" id="SSF56784">
    <property type="entry name" value="HAD-like"/>
    <property type="match status" value="1"/>
</dbReference>
<protein>
    <submittedName>
        <fullName evidence="1">Phosphoglycolate phosphatase</fullName>
    </submittedName>
</protein>
<dbReference type="GO" id="GO:0006281">
    <property type="term" value="P:DNA repair"/>
    <property type="evidence" value="ECO:0007669"/>
    <property type="project" value="TreeGrafter"/>
</dbReference>
<dbReference type="InterPro" id="IPR050155">
    <property type="entry name" value="HAD-like_hydrolase_sf"/>
</dbReference>
<dbReference type="STRING" id="1508404.JMA_10850"/>
<dbReference type="KEGG" id="jeo:JMA_10850"/>
<evidence type="ECO:0000313" key="2">
    <source>
        <dbReference type="Proteomes" id="UP000031449"/>
    </source>
</evidence>
<dbReference type="InterPro" id="IPR036412">
    <property type="entry name" value="HAD-like_sf"/>
</dbReference>